<organism evidence="3 4">
    <name type="scientific">Propionibacterium australiense</name>
    <dbReference type="NCBI Taxonomy" id="119981"/>
    <lineage>
        <taxon>Bacteria</taxon>
        <taxon>Bacillati</taxon>
        <taxon>Actinomycetota</taxon>
        <taxon>Actinomycetes</taxon>
        <taxon>Propionibacteriales</taxon>
        <taxon>Propionibacteriaceae</taxon>
        <taxon>Propionibacterium</taxon>
    </lineage>
</organism>
<evidence type="ECO:0000313" key="4">
    <source>
        <dbReference type="Proteomes" id="UP000263928"/>
    </source>
</evidence>
<reference evidence="4" key="2">
    <citation type="submission" date="2018-08" db="EMBL/GenBank/DDBJ databases">
        <authorList>
            <person name="Hornung B."/>
        </authorList>
    </citation>
    <scope>NUCLEOTIDE SEQUENCE [LARGE SCALE GENOMIC DNA]</scope>
</reference>
<accession>A0A383SA60</accession>
<dbReference type="AlphaFoldDB" id="A0A383SA60"/>
<evidence type="ECO:0000313" key="2">
    <source>
        <dbReference type="EMBL" id="RLP06658.1"/>
    </source>
</evidence>
<evidence type="ECO:0000313" key="3">
    <source>
        <dbReference type="EMBL" id="SYZ34304.1"/>
    </source>
</evidence>
<evidence type="ECO:0000256" key="1">
    <source>
        <dbReference type="SAM" id="MobiDB-lite"/>
    </source>
</evidence>
<dbReference type="Proteomes" id="UP000279336">
    <property type="component" value="Unassembled WGS sequence"/>
</dbReference>
<feature type="region of interest" description="Disordered" evidence="1">
    <location>
        <begin position="1"/>
        <end position="53"/>
    </location>
</feature>
<evidence type="ECO:0000313" key="5">
    <source>
        <dbReference type="Proteomes" id="UP000279336"/>
    </source>
</evidence>
<dbReference type="RefSeq" id="WP_119162619.1">
    <property type="nucleotide sequence ID" value="NZ_LR134442.1"/>
</dbReference>
<name>A0A383SA60_9ACTN</name>
<gene>
    <name evidence="2" type="ORF">D7U36_12450</name>
    <name evidence="3" type="ORF">PROPAUS_2309</name>
</gene>
<dbReference type="OrthoDB" id="3712289at2"/>
<dbReference type="EMBL" id="RCIW01000024">
    <property type="protein sequence ID" value="RLP06658.1"/>
    <property type="molecule type" value="Genomic_DNA"/>
</dbReference>
<keyword evidence="4" id="KW-1185">Reference proteome</keyword>
<dbReference type="Proteomes" id="UP000263928">
    <property type="component" value="Unassembled WGS sequence"/>
</dbReference>
<feature type="compositionally biased region" description="Acidic residues" evidence="1">
    <location>
        <begin position="99"/>
        <end position="116"/>
    </location>
</feature>
<feature type="region of interest" description="Disordered" evidence="1">
    <location>
        <begin position="95"/>
        <end position="116"/>
    </location>
</feature>
<protein>
    <submittedName>
        <fullName evidence="3">Uncharacterized protein</fullName>
    </submittedName>
</protein>
<reference evidence="3" key="1">
    <citation type="submission" date="2018-08" db="EMBL/GenBank/DDBJ databases">
        <authorList>
            <person name="Ferrada E.E."/>
            <person name="Latorre B.A."/>
        </authorList>
    </citation>
    <scope>NUCLEOTIDE SEQUENCE [LARGE SCALE GENOMIC DNA]</scope>
    <source>
        <strain evidence="3">Propionibacterium_australiense1</strain>
    </source>
</reference>
<proteinExistence type="predicted"/>
<dbReference type="EMBL" id="UNQJ01000022">
    <property type="protein sequence ID" value="SYZ34304.1"/>
    <property type="molecule type" value="Genomic_DNA"/>
</dbReference>
<reference evidence="2 5" key="3">
    <citation type="submission" date="2018-10" db="EMBL/GenBank/DDBJ databases">
        <title>Propionibacterium australiense Genome Sequencing and Assembly.</title>
        <authorList>
            <person name="Bernier A.-M."/>
            <person name="Bernard K."/>
        </authorList>
    </citation>
    <scope>NUCLEOTIDE SEQUENCE [LARGE SCALE GENOMIC DNA]</scope>
    <source>
        <strain evidence="2 5">NML98A078</strain>
    </source>
</reference>
<sequence length="116" mass="12356">MAETRKHNPRTSSIGERVREAIGGVPRVNPPEPDESLADGGDPFVTAPEPESDEAPLIRAAADPMGGYTLLAGEQPGLITLGADQLGRLAKVIRSEAAAGDEDDEDEFWDDEDTED</sequence>